<dbReference type="PANTHER" id="PTHR43358">
    <property type="entry name" value="ALPHA/BETA-HYDROLASE"/>
    <property type="match status" value="1"/>
</dbReference>
<dbReference type="Gene3D" id="3.40.50.1820">
    <property type="entry name" value="alpha/beta hydrolase"/>
    <property type="match status" value="1"/>
</dbReference>
<accession>A0A0K1EQD7</accession>
<gene>
    <name evidence="2" type="ORF">CMC5_070660</name>
</gene>
<dbReference type="AlphaFoldDB" id="A0A0K1EQD7"/>
<dbReference type="SUPFAM" id="SSF53474">
    <property type="entry name" value="alpha/beta-Hydrolases"/>
    <property type="match status" value="1"/>
</dbReference>
<sequence length="272" mass="28775">MALLVLYGGASELAARHLTAPRTGLSRPRSLSEAPPSSFVTADGLRLASLRVDPPASPARGTVVLAHGVGNDRRLLVDTVGPALKDRGYRLFAFDFRAHGESEGDRTTLGSAEARDVAEALQQARQFGGPVGFVGFSMGAVAYLLSGSEADAAVLDSPYASLRGALSSRLGRAGLISPLSAGVLARVSARLPTPLDTVRPAGRVAHLTRPTLFLFAEFDQWVPREAREAYTREGTVCVSCEQELLPGETHGGHFSTAWAQRVASFLDAKLDP</sequence>
<reference evidence="2 3" key="1">
    <citation type="submission" date="2015-07" db="EMBL/GenBank/DDBJ databases">
        <title>Genome analysis of myxobacterium Chondromyces crocatus Cm c5 reveals a high potential for natural compound synthesis and the genetic basis for the loss of fruiting body formation.</title>
        <authorList>
            <person name="Zaburannyi N."/>
            <person name="Bunk B."/>
            <person name="Maier J."/>
            <person name="Overmann J."/>
            <person name="Mueller R."/>
        </authorList>
    </citation>
    <scope>NUCLEOTIDE SEQUENCE [LARGE SCALE GENOMIC DNA]</scope>
    <source>
        <strain evidence="2 3">Cm c5</strain>
    </source>
</reference>
<keyword evidence="3" id="KW-1185">Reference proteome</keyword>
<feature type="domain" description="Serine aminopeptidase S33" evidence="1">
    <location>
        <begin position="58"/>
        <end position="166"/>
    </location>
</feature>
<dbReference type="InterPro" id="IPR029058">
    <property type="entry name" value="AB_hydrolase_fold"/>
</dbReference>
<organism evidence="2 3">
    <name type="scientific">Chondromyces crocatus</name>
    <dbReference type="NCBI Taxonomy" id="52"/>
    <lineage>
        <taxon>Bacteria</taxon>
        <taxon>Pseudomonadati</taxon>
        <taxon>Myxococcota</taxon>
        <taxon>Polyangia</taxon>
        <taxon>Polyangiales</taxon>
        <taxon>Polyangiaceae</taxon>
        <taxon>Chondromyces</taxon>
    </lineage>
</organism>
<protein>
    <recommendedName>
        <fullName evidence="1">Serine aminopeptidase S33 domain-containing protein</fullName>
    </recommendedName>
</protein>
<dbReference type="PANTHER" id="PTHR43358:SF4">
    <property type="entry name" value="ALPHA_BETA HYDROLASE FOLD-1 DOMAIN-CONTAINING PROTEIN"/>
    <property type="match status" value="1"/>
</dbReference>
<dbReference type="EMBL" id="CP012159">
    <property type="protein sequence ID" value="AKT42838.1"/>
    <property type="molecule type" value="Genomic_DNA"/>
</dbReference>
<name>A0A0K1EQD7_CHOCO</name>
<evidence type="ECO:0000259" key="1">
    <source>
        <dbReference type="Pfam" id="PF12146"/>
    </source>
</evidence>
<evidence type="ECO:0000313" key="2">
    <source>
        <dbReference type="EMBL" id="AKT42838.1"/>
    </source>
</evidence>
<dbReference type="Pfam" id="PF12146">
    <property type="entry name" value="Hydrolase_4"/>
    <property type="match status" value="1"/>
</dbReference>
<dbReference type="Proteomes" id="UP000067626">
    <property type="component" value="Chromosome"/>
</dbReference>
<dbReference type="InterPro" id="IPR052920">
    <property type="entry name" value="DNA-binding_regulatory"/>
</dbReference>
<dbReference type="RefSeq" id="WP_169796747.1">
    <property type="nucleotide sequence ID" value="NZ_CP012159.1"/>
</dbReference>
<evidence type="ECO:0000313" key="3">
    <source>
        <dbReference type="Proteomes" id="UP000067626"/>
    </source>
</evidence>
<dbReference type="InterPro" id="IPR022742">
    <property type="entry name" value="Hydrolase_4"/>
</dbReference>
<proteinExistence type="predicted"/>
<dbReference type="KEGG" id="ccro:CMC5_070660"/>
<dbReference type="STRING" id="52.CMC5_070660"/>